<dbReference type="Proteomes" id="UP001279734">
    <property type="component" value="Unassembled WGS sequence"/>
</dbReference>
<feature type="compositionally biased region" description="Basic and acidic residues" evidence="1">
    <location>
        <begin position="36"/>
        <end position="50"/>
    </location>
</feature>
<accession>A0AAD3TG88</accession>
<dbReference type="EMBL" id="BSYO01000034">
    <property type="protein sequence ID" value="GMH28616.1"/>
    <property type="molecule type" value="Genomic_DNA"/>
</dbReference>
<evidence type="ECO:0000313" key="2">
    <source>
        <dbReference type="EMBL" id="GMH28616.1"/>
    </source>
</evidence>
<feature type="region of interest" description="Disordered" evidence="1">
    <location>
        <begin position="12"/>
        <end position="110"/>
    </location>
</feature>
<protein>
    <submittedName>
        <fullName evidence="2">Uncharacterized protein</fullName>
    </submittedName>
</protein>
<dbReference type="AlphaFoldDB" id="A0AAD3TG88"/>
<organism evidence="2 3">
    <name type="scientific">Nepenthes gracilis</name>
    <name type="common">Slender pitcher plant</name>
    <dbReference type="NCBI Taxonomy" id="150966"/>
    <lineage>
        <taxon>Eukaryota</taxon>
        <taxon>Viridiplantae</taxon>
        <taxon>Streptophyta</taxon>
        <taxon>Embryophyta</taxon>
        <taxon>Tracheophyta</taxon>
        <taxon>Spermatophyta</taxon>
        <taxon>Magnoliopsida</taxon>
        <taxon>eudicotyledons</taxon>
        <taxon>Gunneridae</taxon>
        <taxon>Pentapetalae</taxon>
        <taxon>Caryophyllales</taxon>
        <taxon>Nepenthaceae</taxon>
        <taxon>Nepenthes</taxon>
    </lineage>
</organism>
<reference evidence="2" key="1">
    <citation type="submission" date="2023-05" db="EMBL/GenBank/DDBJ databases">
        <title>Nepenthes gracilis genome sequencing.</title>
        <authorList>
            <person name="Fukushima K."/>
        </authorList>
    </citation>
    <scope>NUCLEOTIDE SEQUENCE</scope>
    <source>
        <strain evidence="2">SING2019-196</strain>
    </source>
</reference>
<gene>
    <name evidence="2" type="ORF">Nepgr_030459</name>
</gene>
<name>A0AAD3TG88_NEPGR</name>
<keyword evidence="3" id="KW-1185">Reference proteome</keyword>
<evidence type="ECO:0000256" key="1">
    <source>
        <dbReference type="SAM" id="MobiDB-lite"/>
    </source>
</evidence>
<evidence type="ECO:0000313" key="3">
    <source>
        <dbReference type="Proteomes" id="UP001279734"/>
    </source>
</evidence>
<feature type="compositionally biased region" description="Basic and acidic residues" evidence="1">
    <location>
        <begin position="61"/>
        <end position="101"/>
    </location>
</feature>
<sequence length="217" mass="24553">MSQAFVTLCSKIDQLKLVAPDRASQAEAPQAGNEGGSRRERPPSRREHPRTQVASSSRAPRRVEDQPGPRVRGESPKRCHSEAQWNRREHDDQEAVPRDAPPRGARTVPERRAVQEPYELRHYLNERRTAASHRVEARPERGWNLMLRESSGGGANALQSPFSTEIRMRTLPLKFKMPSLELYDGSGDPMDHLNLQGLDETTMCQCFPLTLKGDVRI</sequence>
<comment type="caution">
    <text evidence="2">The sequence shown here is derived from an EMBL/GenBank/DDBJ whole genome shotgun (WGS) entry which is preliminary data.</text>
</comment>
<proteinExistence type="predicted"/>